<keyword evidence="1" id="KW-0472">Membrane</keyword>
<evidence type="ECO:0000313" key="4">
    <source>
        <dbReference type="Proteomes" id="UP000469523"/>
    </source>
</evidence>
<dbReference type="GO" id="GO:0006281">
    <property type="term" value="P:DNA repair"/>
    <property type="evidence" value="ECO:0007669"/>
    <property type="project" value="InterPro"/>
</dbReference>
<dbReference type="SMART" id="SM00278">
    <property type="entry name" value="HhH1"/>
    <property type="match status" value="2"/>
</dbReference>
<feature type="domain" description="Helix-hairpin-helix DNA-binding motif class 1" evidence="2">
    <location>
        <begin position="157"/>
        <end position="176"/>
    </location>
</feature>
<evidence type="ECO:0000259" key="2">
    <source>
        <dbReference type="SMART" id="SM00278"/>
    </source>
</evidence>
<feature type="transmembrane region" description="Helical" evidence="1">
    <location>
        <begin position="12"/>
        <end position="29"/>
    </location>
</feature>
<dbReference type="SUPFAM" id="SSF47781">
    <property type="entry name" value="RuvA domain 2-like"/>
    <property type="match status" value="1"/>
</dbReference>
<comment type="caution">
    <text evidence="3">The sequence shown here is derived from an EMBL/GenBank/DDBJ whole genome shotgun (WGS) entry which is preliminary data.</text>
</comment>
<keyword evidence="4" id="KW-1185">Reference proteome</keyword>
<dbReference type="Gene3D" id="1.10.150.320">
    <property type="entry name" value="Photosystem II 12 kDa extrinsic protein"/>
    <property type="match status" value="1"/>
</dbReference>
<organism evidence="3 4">
    <name type="scientific">Tissierella pigra</name>
    <dbReference type="NCBI Taxonomy" id="2607614"/>
    <lineage>
        <taxon>Bacteria</taxon>
        <taxon>Bacillati</taxon>
        <taxon>Bacillota</taxon>
        <taxon>Tissierellia</taxon>
        <taxon>Tissierellales</taxon>
        <taxon>Tissierellaceae</taxon>
        <taxon>Tissierella</taxon>
    </lineage>
</organism>
<keyword evidence="1" id="KW-0812">Transmembrane</keyword>
<keyword evidence="1" id="KW-1133">Transmembrane helix</keyword>
<accession>A0A6N7Y217</accession>
<dbReference type="GO" id="GO:0015628">
    <property type="term" value="P:protein secretion by the type II secretion system"/>
    <property type="evidence" value="ECO:0007669"/>
    <property type="project" value="TreeGrafter"/>
</dbReference>
<dbReference type="Proteomes" id="UP000469523">
    <property type="component" value="Unassembled WGS sequence"/>
</dbReference>
<dbReference type="InterPro" id="IPR010994">
    <property type="entry name" value="RuvA_2-like"/>
</dbReference>
<dbReference type="InterPro" id="IPR019554">
    <property type="entry name" value="Soluble_ligand-bd"/>
</dbReference>
<dbReference type="Pfam" id="PF12836">
    <property type="entry name" value="HHH_3"/>
    <property type="match status" value="1"/>
</dbReference>
<dbReference type="Pfam" id="PF10531">
    <property type="entry name" value="SLBB"/>
    <property type="match status" value="1"/>
</dbReference>
<dbReference type="RefSeq" id="WP_154442137.1">
    <property type="nucleotide sequence ID" value="NZ_VUNQ01000046.1"/>
</dbReference>
<dbReference type="InterPro" id="IPR051675">
    <property type="entry name" value="Endo/Exo/Phosphatase_dom_1"/>
</dbReference>
<dbReference type="InterPro" id="IPR003583">
    <property type="entry name" value="Hlx-hairpin-Hlx_DNA-bd_motif"/>
</dbReference>
<feature type="domain" description="Helix-hairpin-helix DNA-binding motif class 1" evidence="2">
    <location>
        <begin position="186"/>
        <end position="205"/>
    </location>
</feature>
<dbReference type="AlphaFoldDB" id="A0A6N7Y217"/>
<sequence length="209" mass="23314">MDSFTKREQIGILVIVLVIVVSLGFKFFARDIIKLEDNMEVINENQLEASEDIEDTSIIEEEETIIMVHISGQVYKPGLVELEAGQRLTDAVELAGGLRKDADIDRINLAKKLVDEEKIYIPKIGEEPLEEISTIGVNDLNIEDISDKININTCTKEALISLPGIGEVTASKIIEYRESTPFKNIEDIKSVSGIGEKKFQAIKELIIVK</sequence>
<evidence type="ECO:0000256" key="1">
    <source>
        <dbReference type="SAM" id="Phobius"/>
    </source>
</evidence>
<dbReference type="EMBL" id="VUNQ01000046">
    <property type="protein sequence ID" value="MSU02884.1"/>
    <property type="molecule type" value="Genomic_DNA"/>
</dbReference>
<dbReference type="PANTHER" id="PTHR21180">
    <property type="entry name" value="ENDONUCLEASE/EXONUCLEASE/PHOSPHATASE FAMILY DOMAIN-CONTAINING PROTEIN 1"/>
    <property type="match status" value="1"/>
</dbReference>
<dbReference type="Gene3D" id="3.10.20.600">
    <property type="match status" value="1"/>
</dbReference>
<proteinExistence type="predicted"/>
<reference evidence="3 4" key="1">
    <citation type="submission" date="2019-09" db="EMBL/GenBank/DDBJ databases">
        <title>In-depth cultivation of the pig gut microbiome towards novel bacterial diversity and tailored functional studies.</title>
        <authorList>
            <person name="Wylensek D."/>
            <person name="Hitch T.C.A."/>
            <person name="Clavel T."/>
        </authorList>
    </citation>
    <scope>NUCLEOTIDE SEQUENCE [LARGE SCALE GENOMIC DNA]</scope>
    <source>
        <strain evidence="3 4">WCA3-693-APC-4?</strain>
    </source>
</reference>
<dbReference type="GO" id="GO:0003677">
    <property type="term" value="F:DNA binding"/>
    <property type="evidence" value="ECO:0007669"/>
    <property type="project" value="InterPro"/>
</dbReference>
<dbReference type="NCBIfam" id="TIGR00426">
    <property type="entry name" value="competence protein ComEA helix-hairpin-helix repeat region"/>
    <property type="match status" value="1"/>
</dbReference>
<dbReference type="GO" id="GO:0015627">
    <property type="term" value="C:type II protein secretion system complex"/>
    <property type="evidence" value="ECO:0007669"/>
    <property type="project" value="TreeGrafter"/>
</dbReference>
<dbReference type="InterPro" id="IPR004509">
    <property type="entry name" value="Competence_ComEA_HhH"/>
</dbReference>
<dbReference type="PANTHER" id="PTHR21180:SF32">
    <property type="entry name" value="ENDONUCLEASE_EXONUCLEASE_PHOSPHATASE FAMILY DOMAIN-CONTAINING PROTEIN 1"/>
    <property type="match status" value="1"/>
</dbReference>
<name>A0A6N7Y217_9FIRM</name>
<protein>
    <recommendedName>
        <fullName evidence="2">Helix-hairpin-helix DNA-binding motif class 1 domain-containing protein</fullName>
    </recommendedName>
</protein>
<gene>
    <name evidence="3" type="ORF">FYJ83_15580</name>
</gene>
<evidence type="ECO:0000313" key="3">
    <source>
        <dbReference type="EMBL" id="MSU02884.1"/>
    </source>
</evidence>